<dbReference type="RefSeq" id="WP_276828520.1">
    <property type="nucleotide sequence ID" value="NZ_DYVX01000084.1"/>
</dbReference>
<accession>A0A921LD31</accession>
<dbReference type="GO" id="GO:0016747">
    <property type="term" value="F:acyltransferase activity, transferring groups other than amino-acyl groups"/>
    <property type="evidence" value="ECO:0007669"/>
    <property type="project" value="InterPro"/>
</dbReference>
<dbReference type="InterPro" id="IPR016181">
    <property type="entry name" value="Acyl_CoA_acyltransferase"/>
</dbReference>
<sequence>MITLQRITTADRELYAFLEGLMTRSFPSDEYRDLDELRDFTDHRPHFYNNVVLNDGTPIGLLSYWDFDDFYYAEHFAIDPTQRNGGYGKAVLQHLCQLLDKPIVLEVEEPDEEMARRRIGFYQRNGFVLWDNEYRQPPYKPGDPCLPMRLMVYGPLDSRKDYNRVVRRIYRDVYKTE</sequence>
<proteinExistence type="predicted"/>
<reference evidence="2" key="1">
    <citation type="journal article" date="2021" name="PeerJ">
        <title>Extensive microbial diversity within the chicken gut microbiome revealed by metagenomics and culture.</title>
        <authorList>
            <person name="Gilroy R."/>
            <person name="Ravi A."/>
            <person name="Getino M."/>
            <person name="Pursley I."/>
            <person name="Horton D.L."/>
            <person name="Alikhan N.F."/>
            <person name="Baker D."/>
            <person name="Gharbi K."/>
            <person name="Hall N."/>
            <person name="Watson M."/>
            <person name="Adriaenssens E.M."/>
            <person name="Foster-Nyarko E."/>
            <person name="Jarju S."/>
            <person name="Secka A."/>
            <person name="Antonio M."/>
            <person name="Oren A."/>
            <person name="Chaudhuri R.R."/>
            <person name="La Ragione R."/>
            <person name="Hildebrand F."/>
            <person name="Pallen M.J."/>
        </authorList>
    </citation>
    <scope>NUCLEOTIDE SEQUENCE</scope>
    <source>
        <strain evidence="2">CHK55-1828</strain>
    </source>
</reference>
<dbReference type="InterPro" id="IPR000182">
    <property type="entry name" value="GNAT_dom"/>
</dbReference>
<protein>
    <submittedName>
        <fullName evidence="2">GNAT family N-acetyltransferase</fullName>
    </submittedName>
</protein>
<comment type="caution">
    <text evidence="2">The sequence shown here is derived from an EMBL/GenBank/DDBJ whole genome shotgun (WGS) entry which is preliminary data.</text>
</comment>
<dbReference type="Proteomes" id="UP000717835">
    <property type="component" value="Unassembled WGS sequence"/>
</dbReference>
<reference evidence="2" key="2">
    <citation type="submission" date="2021-09" db="EMBL/GenBank/DDBJ databases">
        <authorList>
            <person name="Gilroy R."/>
        </authorList>
    </citation>
    <scope>NUCLEOTIDE SEQUENCE</scope>
    <source>
        <strain evidence="2">CHK55-1828</strain>
    </source>
</reference>
<dbReference type="SUPFAM" id="SSF55729">
    <property type="entry name" value="Acyl-CoA N-acyltransferases (Nat)"/>
    <property type="match status" value="1"/>
</dbReference>
<dbReference type="EMBL" id="DYVX01000084">
    <property type="protein sequence ID" value="HJF92738.1"/>
    <property type="molecule type" value="Genomic_DNA"/>
</dbReference>
<evidence type="ECO:0000313" key="3">
    <source>
        <dbReference type="Proteomes" id="UP000717835"/>
    </source>
</evidence>
<dbReference type="Pfam" id="PF00583">
    <property type="entry name" value="Acetyltransf_1"/>
    <property type="match status" value="1"/>
</dbReference>
<dbReference type="Gene3D" id="3.40.630.30">
    <property type="match status" value="1"/>
</dbReference>
<feature type="domain" description="N-acetyltransferase" evidence="1">
    <location>
        <begin position="5"/>
        <end position="153"/>
    </location>
</feature>
<dbReference type="CDD" id="cd04301">
    <property type="entry name" value="NAT_SF"/>
    <property type="match status" value="1"/>
</dbReference>
<evidence type="ECO:0000313" key="2">
    <source>
        <dbReference type="EMBL" id="HJF92738.1"/>
    </source>
</evidence>
<organism evidence="2 3">
    <name type="scientific">Mediterranea massiliensis</name>
    <dbReference type="NCBI Taxonomy" id="1841865"/>
    <lineage>
        <taxon>Bacteria</taxon>
        <taxon>Pseudomonadati</taxon>
        <taxon>Bacteroidota</taxon>
        <taxon>Bacteroidia</taxon>
        <taxon>Bacteroidales</taxon>
        <taxon>Bacteroidaceae</taxon>
        <taxon>Mediterranea</taxon>
    </lineage>
</organism>
<evidence type="ECO:0000259" key="1">
    <source>
        <dbReference type="PROSITE" id="PS51186"/>
    </source>
</evidence>
<gene>
    <name evidence="2" type="ORF">K8W02_10225</name>
</gene>
<dbReference type="PROSITE" id="PS51186">
    <property type="entry name" value="GNAT"/>
    <property type="match status" value="1"/>
</dbReference>
<name>A0A921LD31_9BACT</name>
<dbReference type="AlphaFoldDB" id="A0A921LD31"/>